<dbReference type="InterPro" id="IPR007110">
    <property type="entry name" value="Ig-like_dom"/>
</dbReference>
<comment type="caution">
    <text evidence="3">The sequence shown here is derived from an EMBL/GenBank/DDBJ whole genome shotgun (WGS) entry which is preliminary data.</text>
</comment>
<gene>
    <name evidence="3" type="ORF">HUG17_8496</name>
</gene>
<dbReference type="EMBL" id="SDOV01000005">
    <property type="protein sequence ID" value="KAH7641027.1"/>
    <property type="molecule type" value="Genomic_DNA"/>
</dbReference>
<feature type="domain" description="Ig-like" evidence="2">
    <location>
        <begin position="11"/>
        <end position="122"/>
    </location>
</feature>
<proteinExistence type="predicted"/>
<evidence type="ECO:0000313" key="3">
    <source>
        <dbReference type="EMBL" id="KAH7641027.1"/>
    </source>
</evidence>
<keyword evidence="1" id="KW-0472">Membrane</keyword>
<reference evidence="3" key="1">
    <citation type="submission" date="2020-06" db="EMBL/GenBank/DDBJ databases">
        <authorList>
            <person name="Ji K."/>
            <person name="Li J."/>
        </authorList>
    </citation>
    <scope>NUCLEOTIDE SEQUENCE</scope>
    <source>
        <strain evidence="3">JKM2019</strain>
        <tissue evidence="3">Whole body</tissue>
    </source>
</reference>
<dbReference type="Gene3D" id="2.60.40.10">
    <property type="entry name" value="Immunoglobulins"/>
    <property type="match status" value="1"/>
</dbReference>
<sequence length="174" mass="19789">MNLIHSVQGLSDVRVVALNVPSQVRKGSEVELSCLYDLGGGNASLYSLKWFYRANDTDLDEQEFFRYTPTIKPYKQFFPLDGVNVNVNKSEGGRVVITETNKKTTGNYKCEISVEGTFQTVAAEKSMIVMGNNSNASNATNRSMIMLIILLWFLVLISWRHHWHEDIIVDTWHL</sequence>
<evidence type="ECO:0000256" key="1">
    <source>
        <dbReference type="SAM" id="Phobius"/>
    </source>
</evidence>
<evidence type="ECO:0000259" key="2">
    <source>
        <dbReference type="PROSITE" id="PS50835"/>
    </source>
</evidence>
<name>A0A9D4NZB5_DERFA</name>
<dbReference type="SUPFAM" id="SSF48726">
    <property type="entry name" value="Immunoglobulin"/>
    <property type="match status" value="1"/>
</dbReference>
<dbReference type="PANTHER" id="PTHR21261:SF15">
    <property type="entry name" value="BEATEN PATH IIIA, ISOFORM D-RELATED"/>
    <property type="match status" value="1"/>
</dbReference>
<organism evidence="3">
    <name type="scientific">Dermatophagoides farinae</name>
    <name type="common">American house dust mite</name>
    <dbReference type="NCBI Taxonomy" id="6954"/>
    <lineage>
        <taxon>Eukaryota</taxon>
        <taxon>Metazoa</taxon>
        <taxon>Ecdysozoa</taxon>
        <taxon>Arthropoda</taxon>
        <taxon>Chelicerata</taxon>
        <taxon>Arachnida</taxon>
        <taxon>Acari</taxon>
        <taxon>Acariformes</taxon>
        <taxon>Sarcoptiformes</taxon>
        <taxon>Astigmata</taxon>
        <taxon>Psoroptidia</taxon>
        <taxon>Analgoidea</taxon>
        <taxon>Pyroglyphidae</taxon>
        <taxon>Dermatophagoidinae</taxon>
        <taxon>Dermatophagoides</taxon>
    </lineage>
</organism>
<keyword evidence="1" id="KW-0812">Transmembrane</keyword>
<dbReference type="PROSITE" id="PS50835">
    <property type="entry name" value="IG_LIKE"/>
    <property type="match status" value="1"/>
</dbReference>
<accession>A0A9D4NZB5</accession>
<feature type="transmembrane region" description="Helical" evidence="1">
    <location>
        <begin position="143"/>
        <end position="159"/>
    </location>
</feature>
<dbReference type="Proteomes" id="UP000828236">
    <property type="component" value="Unassembled WGS sequence"/>
</dbReference>
<reference evidence="3" key="2">
    <citation type="journal article" date="2021" name="World Allergy Organ. J.">
        <title>Chromosome-level assembly of Dermatophagoides farinae genome and transcriptome reveals two novel allergens Der f 37 and Der f 39.</title>
        <authorList>
            <person name="Chen J."/>
            <person name="Cai Z."/>
            <person name="Fan D."/>
            <person name="Hu J."/>
            <person name="Hou Y."/>
            <person name="He Y."/>
            <person name="Zhang Z."/>
            <person name="Zhao Z."/>
            <person name="Gao P."/>
            <person name="Hu W."/>
            <person name="Sun J."/>
            <person name="Li J."/>
            <person name="Ji K."/>
        </authorList>
    </citation>
    <scope>NUCLEOTIDE SEQUENCE</scope>
    <source>
        <strain evidence="3">JKM2019</strain>
    </source>
</reference>
<dbReference type="AlphaFoldDB" id="A0A9D4NZB5"/>
<keyword evidence="1" id="KW-1133">Transmembrane helix</keyword>
<dbReference type="PANTHER" id="PTHR21261">
    <property type="entry name" value="BEAT PROTEIN"/>
    <property type="match status" value="1"/>
</dbReference>
<dbReference type="InterPro" id="IPR013783">
    <property type="entry name" value="Ig-like_fold"/>
</dbReference>
<dbReference type="InterPro" id="IPR036179">
    <property type="entry name" value="Ig-like_dom_sf"/>
</dbReference>
<protein>
    <recommendedName>
        <fullName evidence="2">Ig-like domain-containing protein</fullName>
    </recommendedName>
</protein>